<name>A0AAD6K9Q8_9ROSI</name>
<accession>A0AAD6K9Q8</accession>
<reference evidence="2 3" key="1">
    <citation type="journal article" date="2023" name="Int. J. Mol. Sci.">
        <title>De Novo Assembly and Annotation of 11 Diverse Shrub Willow (Salix) Genomes Reveals Novel Gene Organization in Sex-Linked Regions.</title>
        <authorList>
            <person name="Hyden B."/>
            <person name="Feng K."/>
            <person name="Yates T.B."/>
            <person name="Jawdy S."/>
            <person name="Cereghino C."/>
            <person name="Smart L.B."/>
            <person name="Muchero W."/>
        </authorList>
    </citation>
    <scope>NUCLEOTIDE SEQUENCE [LARGE SCALE GENOMIC DNA]</scope>
    <source>
        <tissue evidence="2">Shoot tip</tissue>
    </source>
</reference>
<dbReference type="AlphaFoldDB" id="A0AAD6K9Q8"/>
<proteinExistence type="predicted"/>
<gene>
    <name evidence="2" type="ORF">OIU84_001635</name>
</gene>
<keyword evidence="3" id="KW-1185">Reference proteome</keyword>
<evidence type="ECO:0000256" key="1">
    <source>
        <dbReference type="SAM" id="MobiDB-lite"/>
    </source>
</evidence>
<sequence>MRPESSPALPKPSAITPETIIEATTGFWGQSNCEWWWWTEQSLHFFHGLSFDEGDNGRSQDGPPPPAPPQPPPPLMQQTDYKSFVSKTLPQRNSRQCPIFTKYNFLHAFAGVCVRGCSLENPPPYPTFLTSLDENV</sequence>
<evidence type="ECO:0000313" key="3">
    <source>
        <dbReference type="Proteomes" id="UP001162972"/>
    </source>
</evidence>
<evidence type="ECO:0000313" key="2">
    <source>
        <dbReference type="EMBL" id="KAJ6418297.1"/>
    </source>
</evidence>
<feature type="compositionally biased region" description="Pro residues" evidence="1">
    <location>
        <begin position="62"/>
        <end position="75"/>
    </location>
</feature>
<feature type="region of interest" description="Disordered" evidence="1">
    <location>
        <begin position="49"/>
        <end position="78"/>
    </location>
</feature>
<dbReference type="EMBL" id="JAPFFJ010000010">
    <property type="protein sequence ID" value="KAJ6418297.1"/>
    <property type="molecule type" value="Genomic_DNA"/>
</dbReference>
<organism evidence="2 3">
    <name type="scientific">Salix udensis</name>
    <dbReference type="NCBI Taxonomy" id="889485"/>
    <lineage>
        <taxon>Eukaryota</taxon>
        <taxon>Viridiplantae</taxon>
        <taxon>Streptophyta</taxon>
        <taxon>Embryophyta</taxon>
        <taxon>Tracheophyta</taxon>
        <taxon>Spermatophyta</taxon>
        <taxon>Magnoliopsida</taxon>
        <taxon>eudicotyledons</taxon>
        <taxon>Gunneridae</taxon>
        <taxon>Pentapetalae</taxon>
        <taxon>rosids</taxon>
        <taxon>fabids</taxon>
        <taxon>Malpighiales</taxon>
        <taxon>Salicaceae</taxon>
        <taxon>Saliceae</taxon>
        <taxon>Salix</taxon>
    </lineage>
</organism>
<dbReference type="Proteomes" id="UP001162972">
    <property type="component" value="Chromosome 12"/>
</dbReference>
<protein>
    <submittedName>
        <fullName evidence="2">Uncharacterized protein</fullName>
    </submittedName>
</protein>
<comment type="caution">
    <text evidence="2">The sequence shown here is derived from an EMBL/GenBank/DDBJ whole genome shotgun (WGS) entry which is preliminary data.</text>
</comment>